<accession>A0ABC8IW60</accession>
<organism evidence="9 10">
    <name type="scientific">Eruca vesicaria subsp. sativa</name>
    <name type="common">Garden rocket</name>
    <name type="synonym">Eruca sativa</name>
    <dbReference type="NCBI Taxonomy" id="29727"/>
    <lineage>
        <taxon>Eukaryota</taxon>
        <taxon>Viridiplantae</taxon>
        <taxon>Streptophyta</taxon>
        <taxon>Embryophyta</taxon>
        <taxon>Tracheophyta</taxon>
        <taxon>Spermatophyta</taxon>
        <taxon>Magnoliopsida</taxon>
        <taxon>eudicotyledons</taxon>
        <taxon>Gunneridae</taxon>
        <taxon>Pentapetalae</taxon>
        <taxon>rosids</taxon>
        <taxon>malvids</taxon>
        <taxon>Brassicales</taxon>
        <taxon>Brassicaceae</taxon>
        <taxon>Brassiceae</taxon>
        <taxon>Eruca</taxon>
    </lineage>
</organism>
<feature type="domain" description="BHLH" evidence="8">
    <location>
        <begin position="303"/>
        <end position="352"/>
    </location>
</feature>
<dbReference type="InterPro" id="IPR051358">
    <property type="entry name" value="TF_AMS/ICE1/BHLH6-like"/>
</dbReference>
<dbReference type="CDD" id="cd11443">
    <property type="entry name" value="bHLH_AtAMS_like"/>
    <property type="match status" value="1"/>
</dbReference>
<dbReference type="InterPro" id="IPR011598">
    <property type="entry name" value="bHLH_dom"/>
</dbReference>
<feature type="region of interest" description="Disordered" evidence="7">
    <location>
        <begin position="274"/>
        <end position="315"/>
    </location>
</feature>
<proteinExistence type="predicted"/>
<reference evidence="9 10" key="1">
    <citation type="submission" date="2022-03" db="EMBL/GenBank/DDBJ databases">
        <authorList>
            <person name="Macdonald S."/>
            <person name="Ahmed S."/>
            <person name="Newling K."/>
        </authorList>
    </citation>
    <scope>NUCLEOTIDE SEQUENCE [LARGE SCALE GENOMIC DNA]</scope>
</reference>
<dbReference type="GO" id="GO:0080090">
    <property type="term" value="P:regulation of primary metabolic process"/>
    <property type="evidence" value="ECO:0007669"/>
    <property type="project" value="UniProtKB-ARBA"/>
</dbReference>
<feature type="region of interest" description="Disordered" evidence="7">
    <location>
        <begin position="531"/>
        <end position="563"/>
    </location>
</feature>
<keyword evidence="2" id="KW-0805">Transcription regulation</keyword>
<dbReference type="SMART" id="SM00353">
    <property type="entry name" value="HLH"/>
    <property type="match status" value="1"/>
</dbReference>
<evidence type="ECO:0000259" key="8">
    <source>
        <dbReference type="PROSITE" id="PS50888"/>
    </source>
</evidence>
<comment type="subcellular location">
    <subcellularLocation>
        <location evidence="1">Nucleus</location>
    </subcellularLocation>
</comment>
<evidence type="ECO:0000313" key="9">
    <source>
        <dbReference type="EMBL" id="CAH8296955.1"/>
    </source>
</evidence>
<evidence type="ECO:0000256" key="7">
    <source>
        <dbReference type="SAM" id="MobiDB-lite"/>
    </source>
</evidence>
<dbReference type="EMBL" id="CAKOAT010050933">
    <property type="protein sequence ID" value="CAH8296955.1"/>
    <property type="molecule type" value="Genomic_DNA"/>
</dbReference>
<keyword evidence="3" id="KW-0238">DNA-binding</keyword>
<evidence type="ECO:0000313" key="10">
    <source>
        <dbReference type="Proteomes" id="UP001642260"/>
    </source>
</evidence>
<keyword evidence="5" id="KW-0539">Nucleus</keyword>
<dbReference type="Pfam" id="PF00010">
    <property type="entry name" value="HLH"/>
    <property type="match status" value="1"/>
</dbReference>
<keyword evidence="10" id="KW-1185">Reference proteome</keyword>
<dbReference type="GO" id="GO:0005634">
    <property type="term" value="C:nucleus"/>
    <property type="evidence" value="ECO:0007669"/>
    <property type="project" value="UniProtKB-SubCell"/>
</dbReference>
<feature type="compositionally biased region" description="Basic residues" evidence="7">
    <location>
        <begin position="296"/>
        <end position="305"/>
    </location>
</feature>
<evidence type="ECO:0000256" key="5">
    <source>
        <dbReference type="ARBA" id="ARBA00023242"/>
    </source>
</evidence>
<feature type="coiled-coil region" evidence="6">
    <location>
        <begin position="342"/>
        <end position="376"/>
    </location>
</feature>
<evidence type="ECO:0000256" key="1">
    <source>
        <dbReference type="ARBA" id="ARBA00004123"/>
    </source>
</evidence>
<comment type="caution">
    <text evidence="9">The sequence shown here is derived from an EMBL/GenBank/DDBJ whole genome shotgun (WGS) entry which is preliminary data.</text>
</comment>
<dbReference type="PROSITE" id="PS50888">
    <property type="entry name" value="BHLH"/>
    <property type="match status" value="1"/>
</dbReference>
<dbReference type="Gene3D" id="4.10.280.10">
    <property type="entry name" value="Helix-loop-helix DNA-binding domain"/>
    <property type="match status" value="1"/>
</dbReference>
<keyword evidence="6" id="KW-0175">Coiled coil</keyword>
<dbReference type="AlphaFoldDB" id="A0ABC8IW60"/>
<feature type="non-terminal residue" evidence="9">
    <location>
        <position position="1"/>
    </location>
</feature>
<name>A0ABC8IW60_ERUVS</name>
<dbReference type="InterPro" id="IPR054502">
    <property type="entry name" value="bHLH-TF_ACT-like_plant"/>
</dbReference>
<dbReference type="Proteomes" id="UP001642260">
    <property type="component" value="Unassembled WGS sequence"/>
</dbReference>
<keyword evidence="4" id="KW-0804">Transcription</keyword>
<evidence type="ECO:0000256" key="6">
    <source>
        <dbReference type="SAM" id="Coils"/>
    </source>
</evidence>
<dbReference type="InterPro" id="IPR036638">
    <property type="entry name" value="HLH_DNA-bd_sf"/>
</dbReference>
<evidence type="ECO:0000256" key="3">
    <source>
        <dbReference type="ARBA" id="ARBA00023125"/>
    </source>
</evidence>
<dbReference type="PANTHER" id="PTHR31945">
    <property type="entry name" value="TRANSCRIPTION FACTOR SCREAM2-RELATED"/>
    <property type="match status" value="1"/>
</dbReference>
<protein>
    <recommendedName>
        <fullName evidence="8">BHLH domain-containing protein</fullName>
    </recommendedName>
</protein>
<sequence length="563" mass="63878">FVKWMGCCCGGTQLIEENGTEEFSFGGCRDVMFHHPQTKSCEFLAHLPSSIPLDSGYDHIHMTHINILLHMIYLEIETWTFLYRIYAETLLTNQTGWLSESSEPGFMQETICTRVLIPIPGGLVELFATRQVAEDHNVVDFVMGNCNMLMAETTTINVMVADEVESKPYGMLSGDIHQKGSKDEDMMNLPSPYDISADQMRLNFLPQMSEYDAQQHLKVKSDDYHHQDLGCLPENGNKEMTGMNPFNTVAEEGLSVMGEHSLLLNEQQVANDKEMNENGTGSDCSDQIDDEDDPKYKKKTGKHSQAKNLMAERRRRKKLNDRLYALRSLVPRITKLDRASILGDAINYVKELQNEAKELQDELEENSETVEGSNRQQGGMSLNVGTVVTGFHPGLSCNSNVPNLKQDVDLENANDKGQEMEPQVDVAHLDGREFFVKVICEYKPGGFTRLMEALDSLGLEVTNANTTRFLSLVSNVFKVEKNDSEMVPAEHVRNSLLEITRNTSRGWHDDQMATGSMLNNKNEVDIQHYDDHHHHSGHHHLHDHQMNHSAHHHHQHINHYQNQ</sequence>
<gene>
    <name evidence="9" type="ORF">ERUC_LOCUS2095</name>
</gene>
<evidence type="ECO:0000256" key="4">
    <source>
        <dbReference type="ARBA" id="ARBA00023163"/>
    </source>
</evidence>
<dbReference type="SUPFAM" id="SSF47459">
    <property type="entry name" value="HLH, helix-loop-helix DNA-binding domain"/>
    <property type="match status" value="1"/>
</dbReference>
<dbReference type="Pfam" id="PF22754">
    <property type="entry name" value="bHLH-TF_ACT-like_plant"/>
    <property type="match status" value="1"/>
</dbReference>
<dbReference type="PANTHER" id="PTHR31945:SF11">
    <property type="entry name" value="TRANSCRIPTION FACTOR ABORTED MICROSPORES"/>
    <property type="match status" value="1"/>
</dbReference>
<evidence type="ECO:0000256" key="2">
    <source>
        <dbReference type="ARBA" id="ARBA00023015"/>
    </source>
</evidence>